<reference evidence="1 2" key="1">
    <citation type="submission" date="2024-01" db="EMBL/GenBank/DDBJ databases">
        <title>The genomes of 5 underutilized Papilionoideae crops provide insights into root nodulation and disease resistanc.</title>
        <authorList>
            <person name="Jiang F."/>
        </authorList>
    </citation>
    <scope>NUCLEOTIDE SEQUENCE [LARGE SCALE GENOMIC DNA]</scope>
    <source>
        <strain evidence="1">JINMINGXINNONG_FW02</strain>
        <tissue evidence="1">Leaves</tissue>
    </source>
</reference>
<dbReference type="Proteomes" id="UP001374584">
    <property type="component" value="Unassembled WGS sequence"/>
</dbReference>
<sequence length="141" mass="15259">MASDFEAEFKLLDVTAGHVNEVCVCVYTISYSASNEAYEKGSLYSHACHSLSNGTATVYDVVISVVLAPCMDPKDRKSSGLGDLKYPLVSDVTKITKSYGVPIPDESIKAIGRSVDEVKITLQVQQNPVEAMKPDPKLSKD</sequence>
<comment type="caution">
    <text evidence="1">The sequence shown here is derived from an EMBL/GenBank/DDBJ whole genome shotgun (WGS) entry which is preliminary data.</text>
</comment>
<dbReference type="AlphaFoldDB" id="A0AAN9MHJ0"/>
<organism evidence="1 2">
    <name type="scientific">Phaseolus coccineus</name>
    <name type="common">Scarlet runner bean</name>
    <name type="synonym">Phaseolus multiflorus</name>
    <dbReference type="NCBI Taxonomy" id="3886"/>
    <lineage>
        <taxon>Eukaryota</taxon>
        <taxon>Viridiplantae</taxon>
        <taxon>Streptophyta</taxon>
        <taxon>Embryophyta</taxon>
        <taxon>Tracheophyta</taxon>
        <taxon>Spermatophyta</taxon>
        <taxon>Magnoliopsida</taxon>
        <taxon>eudicotyledons</taxon>
        <taxon>Gunneridae</taxon>
        <taxon>Pentapetalae</taxon>
        <taxon>rosids</taxon>
        <taxon>fabids</taxon>
        <taxon>Fabales</taxon>
        <taxon>Fabaceae</taxon>
        <taxon>Papilionoideae</taxon>
        <taxon>50 kb inversion clade</taxon>
        <taxon>NPAAA clade</taxon>
        <taxon>indigoferoid/millettioid clade</taxon>
        <taxon>Phaseoleae</taxon>
        <taxon>Phaseolus</taxon>
    </lineage>
</organism>
<protein>
    <submittedName>
        <fullName evidence="1">Uncharacterized protein</fullName>
    </submittedName>
</protein>
<dbReference type="EMBL" id="JAYMYR010000006">
    <property type="protein sequence ID" value="KAK7354990.1"/>
    <property type="molecule type" value="Genomic_DNA"/>
</dbReference>
<evidence type="ECO:0000313" key="1">
    <source>
        <dbReference type="EMBL" id="KAK7354990.1"/>
    </source>
</evidence>
<name>A0AAN9MHJ0_PHACN</name>
<accession>A0AAN9MHJ0</accession>
<gene>
    <name evidence="1" type="ORF">VNO80_14235</name>
</gene>
<proteinExistence type="predicted"/>
<keyword evidence="2" id="KW-1185">Reference proteome</keyword>
<evidence type="ECO:0000313" key="2">
    <source>
        <dbReference type="Proteomes" id="UP001374584"/>
    </source>
</evidence>